<feature type="compositionally biased region" description="Basic and acidic residues" evidence="1">
    <location>
        <begin position="524"/>
        <end position="538"/>
    </location>
</feature>
<gene>
    <name evidence="2" type="ORF">BALAC2494_01220</name>
</gene>
<proteinExistence type="predicted"/>
<evidence type="ECO:0000313" key="3">
    <source>
        <dbReference type="Proteomes" id="UP000008394"/>
    </source>
</evidence>
<sequence>MGAASLGKEDCMPEPFAFDSIGFLQLLNQLERRFDEVVSHAPLSFDRIDSPTIQPHTSTESSNRRTGAFHRRGSAAKGRNATPERAENEQMCQTVSAQVQAQMDLFSRVDRRIDVLAQDLFGPTHWGSLIRMASLGLDHDLIDEARKFMLYCSSTVRRHGMAVWLYDIMNDASMALLLHKPAEHMPVIVNGPDVVNGRLRCGLDATVQRTGPTWQRECYNRVHSLHTYMLAAYCVAKWGEPGERRRELATLILNDWGLGMCMLREDKTVRRLGASTDMRFRRIIRYRRKLRVQADLEYAHALIDEHDASDVEEHAAATKAMDRRYLYDAGKVVEAYRALWNKQTRSTRMLSGMLEETNAVPSVPLWENPLYLEDLTVSLMGAAMGSKITMGFERRNREEFEEGVRLLGHLCDDVRDLTVALLPMQVVVRFEHEIEDGGNFGLCDADDPDFWNLSQFQENVFSDMASVVLQRVFVDDDDLNSELAMAVLNDHPGTYARLIMPYFEDEDDGDVDSAELAEIVASAKEPETAPHSESEHALGEAAGDAEIIDVDVVA</sequence>
<dbReference type="KEGG" id="bnm:BALAC2494_01220"/>
<feature type="compositionally biased region" description="Polar residues" evidence="1">
    <location>
        <begin position="51"/>
        <end position="65"/>
    </location>
</feature>
<dbReference type="Proteomes" id="UP000008394">
    <property type="component" value="Chromosome"/>
</dbReference>
<evidence type="ECO:0000256" key="1">
    <source>
        <dbReference type="SAM" id="MobiDB-lite"/>
    </source>
</evidence>
<protein>
    <recommendedName>
        <fullName evidence="4">Riboflavin deaminase</fullName>
    </recommendedName>
</protein>
<feature type="region of interest" description="Disordered" evidence="1">
    <location>
        <begin position="523"/>
        <end position="543"/>
    </location>
</feature>
<evidence type="ECO:0000313" key="2">
    <source>
        <dbReference type="EMBL" id="AEK30994.1"/>
    </source>
</evidence>
<feature type="region of interest" description="Disordered" evidence="1">
    <location>
        <begin position="48"/>
        <end position="87"/>
    </location>
</feature>
<evidence type="ECO:0008006" key="4">
    <source>
        <dbReference type="Google" id="ProtNLM"/>
    </source>
</evidence>
<dbReference type="AlphaFoldDB" id="A0A806FNN5"/>
<reference evidence="2 3" key="1">
    <citation type="journal article" date="2011" name="J. Bacteriol.">
        <title>Genome Sequence of the Probiotic Strain Bifidobacterium animalis subsp. lactis CNCM I-2494.</title>
        <authorList>
            <person name="Chervaux C."/>
            <person name="Grimaldi C."/>
            <person name="Bolotin A."/>
            <person name="Quinquis B."/>
            <person name="Legrain-Raspaud S."/>
            <person name="van Hylckama Vlieg J.E."/>
            <person name="Denariaz G."/>
            <person name="Smokvina T."/>
        </authorList>
    </citation>
    <scope>NUCLEOTIDE SEQUENCE [LARGE SCALE GENOMIC DNA]</scope>
    <source>
        <strain evidence="2 3">CNCM I-2494</strain>
    </source>
</reference>
<organism evidence="2 3">
    <name type="scientific">Bifidobacterium animalis subsp. lactis CNCM I-2494</name>
    <dbReference type="NCBI Taxonomy" id="1042403"/>
    <lineage>
        <taxon>Bacteria</taxon>
        <taxon>Bacillati</taxon>
        <taxon>Actinomycetota</taxon>
        <taxon>Actinomycetes</taxon>
        <taxon>Bifidobacteriales</taxon>
        <taxon>Bifidobacteriaceae</taxon>
        <taxon>Bifidobacterium</taxon>
    </lineage>
</organism>
<name>A0A806FNN5_BIFAN</name>
<accession>A0A806FNN5</accession>
<dbReference type="EMBL" id="CP002915">
    <property type="protein sequence ID" value="AEK30994.1"/>
    <property type="molecule type" value="Genomic_DNA"/>
</dbReference>